<dbReference type="Gene3D" id="2.120.10.30">
    <property type="entry name" value="TolB, C-terminal domain"/>
    <property type="match status" value="1"/>
</dbReference>
<dbReference type="RefSeq" id="WP_183447992.1">
    <property type="nucleotide sequence ID" value="NZ_JACHWB010000001.1"/>
</dbReference>
<dbReference type="GO" id="GO:0019853">
    <property type="term" value="P:L-ascorbic acid biosynthetic process"/>
    <property type="evidence" value="ECO:0007669"/>
    <property type="project" value="TreeGrafter"/>
</dbReference>
<dbReference type="GO" id="GO:0005509">
    <property type="term" value="F:calcium ion binding"/>
    <property type="evidence" value="ECO:0007669"/>
    <property type="project" value="TreeGrafter"/>
</dbReference>
<proteinExistence type="inferred from homology"/>
<reference evidence="5 6" key="1">
    <citation type="submission" date="2020-08" db="EMBL/GenBank/DDBJ databases">
        <title>The Agave Microbiome: Exploring the role of microbial communities in plant adaptations to desert environments.</title>
        <authorList>
            <person name="Partida-Martinez L.P."/>
        </authorList>
    </citation>
    <scope>NUCLEOTIDE SEQUENCE [LARGE SCALE GENOMIC DNA]</scope>
    <source>
        <strain evidence="5 6">AT3.9</strain>
    </source>
</reference>
<feature type="binding site" evidence="3">
    <location>
        <position position="100"/>
    </location>
    <ligand>
        <name>substrate</name>
    </ligand>
</feature>
<keyword evidence="6" id="KW-1185">Reference proteome</keyword>
<dbReference type="AlphaFoldDB" id="A0A7W4YWF9"/>
<dbReference type="EMBL" id="JACHWB010000001">
    <property type="protein sequence ID" value="MBB3018139.1"/>
    <property type="molecule type" value="Genomic_DNA"/>
</dbReference>
<dbReference type="SUPFAM" id="SSF63829">
    <property type="entry name" value="Calcium-dependent phosphotriesterase"/>
    <property type="match status" value="1"/>
</dbReference>
<keyword evidence="3" id="KW-0862">Zinc</keyword>
<organism evidence="5 6">
    <name type="scientific">Microvirga lupini</name>
    <dbReference type="NCBI Taxonomy" id="420324"/>
    <lineage>
        <taxon>Bacteria</taxon>
        <taxon>Pseudomonadati</taxon>
        <taxon>Pseudomonadota</taxon>
        <taxon>Alphaproteobacteria</taxon>
        <taxon>Hyphomicrobiales</taxon>
        <taxon>Methylobacteriaceae</taxon>
        <taxon>Microvirga</taxon>
    </lineage>
</organism>
<dbReference type="InterPro" id="IPR011042">
    <property type="entry name" value="6-blade_b-propeller_TolB-like"/>
</dbReference>
<dbReference type="PANTHER" id="PTHR10907">
    <property type="entry name" value="REGUCALCIN"/>
    <property type="match status" value="1"/>
</dbReference>
<protein>
    <submittedName>
        <fullName evidence="5">Sugar lactone lactonase YvrE</fullName>
    </submittedName>
</protein>
<name>A0A7W4YWF9_9HYPH</name>
<comment type="similarity">
    <text evidence="1">Belongs to the SMP-30/CGR1 family.</text>
</comment>
<feature type="binding site" evidence="3">
    <location>
        <position position="17"/>
    </location>
    <ligand>
        <name>a divalent metal cation</name>
        <dbReference type="ChEBI" id="CHEBI:60240"/>
    </ligand>
</feature>
<sequence length="294" mass="31717">MVLSATRISKVPDMLGESPVWDPDKQRLYWVDGVRKLIRGYDQATGEFHEWEMPSTIGSIGLAEGEKLVAGLSDGIYLVDLGTGRADPLFKLDPPDPLVRFNDGKVDRQGRFVCGTMGVQADPLGELYRVSGKGAAQMLANGIRIANALCFSPDGETMYFADSLDRSVRAYRYGSGSGPLEEPRIHVDTKPFNSGPDGATIDSEGFIWVALVQSGKIARFDTEGLVDRVIECPVDMPSCIAFGGPDMSTLYVTSIKDSGSGRAISRHPAGGHLFAIEGLGVKGIPETRFKITAE</sequence>
<evidence type="ECO:0000256" key="1">
    <source>
        <dbReference type="ARBA" id="ARBA00008853"/>
    </source>
</evidence>
<comment type="cofactor">
    <cofactor evidence="3">
        <name>Zn(2+)</name>
        <dbReference type="ChEBI" id="CHEBI:29105"/>
    </cofactor>
    <text evidence="3">Binds 1 divalent metal cation per subunit.</text>
</comment>
<accession>A0A7W4YWF9</accession>
<feature type="active site" description="Proton donor/acceptor" evidence="2">
    <location>
        <position position="197"/>
    </location>
</feature>
<dbReference type="PANTHER" id="PTHR10907:SF47">
    <property type="entry name" value="REGUCALCIN"/>
    <property type="match status" value="1"/>
</dbReference>
<evidence type="ECO:0000256" key="3">
    <source>
        <dbReference type="PIRSR" id="PIRSR605511-2"/>
    </source>
</evidence>
<evidence type="ECO:0000259" key="4">
    <source>
        <dbReference type="Pfam" id="PF08450"/>
    </source>
</evidence>
<dbReference type="PRINTS" id="PR01790">
    <property type="entry name" value="SMP30FAMILY"/>
</dbReference>
<dbReference type="GO" id="GO:0004341">
    <property type="term" value="F:gluconolactonase activity"/>
    <property type="evidence" value="ECO:0007669"/>
    <property type="project" value="TreeGrafter"/>
</dbReference>
<evidence type="ECO:0000256" key="2">
    <source>
        <dbReference type="PIRSR" id="PIRSR605511-1"/>
    </source>
</evidence>
<feature type="binding site" evidence="3">
    <location>
        <position position="102"/>
    </location>
    <ligand>
        <name>substrate</name>
    </ligand>
</feature>
<dbReference type="Pfam" id="PF08450">
    <property type="entry name" value="SGL"/>
    <property type="match status" value="1"/>
</dbReference>
<feature type="domain" description="SMP-30/Gluconolactonase/LRE-like region" evidence="4">
    <location>
        <begin position="15"/>
        <end position="255"/>
    </location>
</feature>
<dbReference type="InterPro" id="IPR013658">
    <property type="entry name" value="SGL"/>
</dbReference>
<keyword evidence="3" id="KW-0479">Metal-binding</keyword>
<dbReference type="InterPro" id="IPR005511">
    <property type="entry name" value="SMP-30"/>
</dbReference>
<dbReference type="Proteomes" id="UP000532010">
    <property type="component" value="Unassembled WGS sequence"/>
</dbReference>
<evidence type="ECO:0000313" key="6">
    <source>
        <dbReference type="Proteomes" id="UP000532010"/>
    </source>
</evidence>
<gene>
    <name evidence="5" type="ORF">FHR70_001179</name>
</gene>
<comment type="caution">
    <text evidence="5">The sequence shown here is derived from an EMBL/GenBank/DDBJ whole genome shotgun (WGS) entry which is preliminary data.</text>
</comment>
<feature type="binding site" evidence="3">
    <location>
        <position position="147"/>
    </location>
    <ligand>
        <name>a divalent metal cation</name>
        <dbReference type="ChEBI" id="CHEBI:60240"/>
    </ligand>
</feature>
<evidence type="ECO:0000313" key="5">
    <source>
        <dbReference type="EMBL" id="MBB3018139.1"/>
    </source>
</evidence>
<feature type="binding site" evidence="3">
    <location>
        <position position="197"/>
    </location>
    <ligand>
        <name>a divalent metal cation</name>
        <dbReference type="ChEBI" id="CHEBI:60240"/>
    </ligand>
</feature>